<accession>A0A4T2BQE1</accession>
<keyword evidence="2" id="KW-1185">Reference proteome</keyword>
<dbReference type="EMBL" id="QYRT01000044">
    <property type="protein sequence ID" value="TIH31646.1"/>
    <property type="molecule type" value="Genomic_DNA"/>
</dbReference>
<dbReference type="RefSeq" id="WP_136643373.1">
    <property type="nucleotide sequence ID" value="NZ_QYRT01000044.1"/>
</dbReference>
<dbReference type="AlphaFoldDB" id="A0A4T2BQE1"/>
<name>A0A4T2BQE1_9MICO</name>
<dbReference type="Proteomes" id="UP000306192">
    <property type="component" value="Unassembled WGS sequence"/>
</dbReference>
<comment type="caution">
    <text evidence="1">The sequence shown here is derived from an EMBL/GenBank/DDBJ whole genome shotgun (WGS) entry which is preliminary data.</text>
</comment>
<dbReference type="OrthoDB" id="4531351at2"/>
<evidence type="ECO:0000313" key="2">
    <source>
        <dbReference type="Proteomes" id="UP000306192"/>
    </source>
</evidence>
<reference evidence="1 2" key="1">
    <citation type="journal article" date="2019" name="Microorganisms">
        <title>Systematic Affiliation and Genome Analysis of Subtercola vilae DB165(T) with Particular Emphasis on Cold Adaptation of an Isolate from a High-Altitude Cold Volcano Lake.</title>
        <authorList>
            <person name="Villalobos A.S."/>
            <person name="Wiese J."/>
            <person name="Imhoff J.F."/>
            <person name="Dorador C."/>
            <person name="Keller A."/>
            <person name="Hentschel U."/>
        </authorList>
    </citation>
    <scope>NUCLEOTIDE SEQUENCE [LARGE SCALE GENOMIC DNA]</scope>
    <source>
        <strain evidence="1 2">DB165</strain>
    </source>
</reference>
<sequence length="244" mass="26533">MRDVEDIGAPTPLGEVRLSFAVAGVTLASTPLRQLKHHREIYSDWRFVENVRVESYRVPLPTTRFAYDLNDVPIGAEGSWGIVARFTARADSGPLEMRASLNPTPPDSRLASGEMLALREFRAEGVTVVVGGGDLDFYLRSSVDGRLPRRWDDPDETTAHDEMGVTDWMLQGLAGASTLPVGADGIGWKLPALRSDEVALLHVTIAWGRTKTSAVAARLAVDTTPSEILRHSTFARNIGATGRA</sequence>
<organism evidence="1 2">
    <name type="scientific">Subtercola vilae</name>
    <dbReference type="NCBI Taxonomy" id="2056433"/>
    <lineage>
        <taxon>Bacteria</taxon>
        <taxon>Bacillati</taxon>
        <taxon>Actinomycetota</taxon>
        <taxon>Actinomycetes</taxon>
        <taxon>Micrococcales</taxon>
        <taxon>Microbacteriaceae</taxon>
        <taxon>Subtercola</taxon>
    </lineage>
</organism>
<evidence type="ECO:0000313" key="1">
    <source>
        <dbReference type="EMBL" id="TIH31646.1"/>
    </source>
</evidence>
<gene>
    <name evidence="1" type="ORF">D4765_16310</name>
</gene>
<proteinExistence type="predicted"/>
<protein>
    <submittedName>
        <fullName evidence="1">Uncharacterized protein</fullName>
    </submittedName>
</protein>